<dbReference type="Proteomes" id="UP000290932">
    <property type="component" value="Unassembled WGS sequence"/>
</dbReference>
<reference evidence="2 3" key="1">
    <citation type="journal article" date="2015" name="Int. J. Syst. Evol. Microbiol.">
        <title>Methanoculleus taiwanensis sp. nov., a methanogen isolated from deep marine sediment at the deformation front area near Taiwan.</title>
        <authorList>
            <person name="Weng C.Y."/>
            <person name="Chen S.C."/>
            <person name="Lai M.C."/>
            <person name="Wu S.Y."/>
            <person name="Lin S."/>
            <person name="Yang T.F."/>
            <person name="Chen P.C."/>
        </authorList>
    </citation>
    <scope>NUCLEOTIDE SEQUENCE [LARGE SCALE GENOMIC DNA]</scope>
    <source>
        <strain evidence="2 3">CYW4</strain>
    </source>
</reference>
<comment type="caution">
    <text evidence="2">The sequence shown here is derived from an EMBL/GenBank/DDBJ whole genome shotgun (WGS) entry which is preliminary data.</text>
</comment>
<dbReference type="SUPFAM" id="SSF88723">
    <property type="entry name" value="PIN domain-like"/>
    <property type="match status" value="1"/>
</dbReference>
<evidence type="ECO:0000313" key="3">
    <source>
        <dbReference type="Proteomes" id="UP000290932"/>
    </source>
</evidence>
<dbReference type="OrthoDB" id="15280at2157"/>
<feature type="domain" description="VapC9 PIN-like" evidence="1">
    <location>
        <begin position="14"/>
        <end position="128"/>
    </location>
</feature>
<gene>
    <name evidence="2" type="ORF">ABH15_00245</name>
</gene>
<evidence type="ECO:0000313" key="2">
    <source>
        <dbReference type="EMBL" id="RXE56653.1"/>
    </source>
</evidence>
<keyword evidence="3" id="KW-1185">Reference proteome</keyword>
<protein>
    <submittedName>
        <fullName evidence="2">Nucleotide-binding protein</fullName>
    </submittedName>
</protein>
<dbReference type="InterPro" id="IPR041120">
    <property type="entry name" value="PIN_9"/>
</dbReference>
<dbReference type="EMBL" id="LHQS01000001">
    <property type="protein sequence ID" value="RXE56653.1"/>
    <property type="molecule type" value="Genomic_DNA"/>
</dbReference>
<dbReference type="AlphaFoldDB" id="A0A498H1T7"/>
<sequence length="137" mass="15151">MAVDRHGSPDRVKVLLDANALMMPGQFGIDIYDELRMLVGDYDAVTLEDVVAELSGLARGRGKDAAAARIGLAMAGRSTIVPSMSDRRYVDERMVEYAEREGCIVVTNDRNLRKTLLRLGIAVVTMRKQKTLELIRG</sequence>
<evidence type="ECO:0000259" key="1">
    <source>
        <dbReference type="Pfam" id="PF18477"/>
    </source>
</evidence>
<name>A0A498H1T7_9EURY</name>
<dbReference type="CDD" id="cd09879">
    <property type="entry name" value="PIN_VapC_AF0591-like"/>
    <property type="match status" value="1"/>
</dbReference>
<dbReference type="Pfam" id="PF18477">
    <property type="entry name" value="PIN_9"/>
    <property type="match status" value="1"/>
</dbReference>
<dbReference type="InterPro" id="IPR029060">
    <property type="entry name" value="PIN-like_dom_sf"/>
</dbReference>
<proteinExistence type="predicted"/>
<organism evidence="2 3">
    <name type="scientific">Methanoculleus taiwanensis</name>
    <dbReference type="NCBI Taxonomy" id="1550565"/>
    <lineage>
        <taxon>Archaea</taxon>
        <taxon>Methanobacteriati</taxon>
        <taxon>Methanobacteriota</taxon>
        <taxon>Stenosarchaea group</taxon>
        <taxon>Methanomicrobia</taxon>
        <taxon>Methanomicrobiales</taxon>
        <taxon>Methanomicrobiaceae</taxon>
        <taxon>Methanoculleus</taxon>
    </lineage>
</organism>
<accession>A0A498H1T7</accession>
<dbReference type="Gene3D" id="3.40.50.1010">
    <property type="entry name" value="5'-nuclease"/>
    <property type="match status" value="1"/>
</dbReference>